<dbReference type="AlphaFoldDB" id="A0A7E4ZVG3"/>
<name>A0A7E4ZVG3_PANRE</name>
<keyword evidence="1" id="KW-1185">Reference proteome</keyword>
<sequence length="393" mass="45251">MTSFCQALRERRLKSLPLGPLPKPKSYTLVGNYGANTDDLEAICLAKGVVRCSTEYHDTAYSRYYKCANMNCAYRILSFQNAERSALYEKFEHNHGPRKSRKTSVSDERFDKIASKSPYKLNLLGRYDDSAPMIQELQMRGISNAEKSCKTYKWYGVERKYYHGGRFQVKFMSLHKNSRFVLYEVTGIKHYASVYDESVSHNVVNVDATQSTDVTASLGDTRIHNLQNATADKLFACWLESIKNDDADNSMDAAVNGVQARDIKEVTLVDNNPSLESHTHEKWKLMGRYNDFMILDEVRNAKNVRCCRMEVKDGITEKYYRCYSCNYKMWSRERGDKCVLYYSGEHNHPFEQLDVKPEIPHTTDSVTSNAHNPHGSPATAKILFVRYQICMLR</sequence>
<organism evidence="1 2">
    <name type="scientific">Panagrellus redivivus</name>
    <name type="common">Microworm</name>
    <dbReference type="NCBI Taxonomy" id="6233"/>
    <lineage>
        <taxon>Eukaryota</taxon>
        <taxon>Metazoa</taxon>
        <taxon>Ecdysozoa</taxon>
        <taxon>Nematoda</taxon>
        <taxon>Chromadorea</taxon>
        <taxon>Rhabditida</taxon>
        <taxon>Tylenchina</taxon>
        <taxon>Panagrolaimomorpha</taxon>
        <taxon>Panagrolaimoidea</taxon>
        <taxon>Panagrolaimidae</taxon>
        <taxon>Panagrellus</taxon>
    </lineage>
</organism>
<reference evidence="1" key="1">
    <citation type="journal article" date="2013" name="Genetics">
        <title>The draft genome and transcriptome of Panagrellus redivivus are shaped by the harsh demands of a free-living lifestyle.</title>
        <authorList>
            <person name="Srinivasan J."/>
            <person name="Dillman A.R."/>
            <person name="Macchietto M.G."/>
            <person name="Heikkinen L."/>
            <person name="Lakso M."/>
            <person name="Fracchia K.M."/>
            <person name="Antoshechkin I."/>
            <person name="Mortazavi A."/>
            <person name="Wong G."/>
            <person name="Sternberg P.W."/>
        </authorList>
    </citation>
    <scope>NUCLEOTIDE SEQUENCE [LARGE SCALE GENOMIC DNA]</scope>
    <source>
        <strain evidence="1">MT8872</strain>
    </source>
</reference>
<reference evidence="2" key="2">
    <citation type="submission" date="2020-10" db="UniProtKB">
        <authorList>
            <consortium name="WormBaseParasite"/>
        </authorList>
    </citation>
    <scope>IDENTIFICATION</scope>
</reference>
<proteinExistence type="predicted"/>
<accession>A0A7E4ZVG3</accession>
<dbReference type="WBParaSite" id="Pan_g19676.t1">
    <property type="protein sequence ID" value="Pan_g19676.t1"/>
    <property type="gene ID" value="Pan_g19676"/>
</dbReference>
<dbReference type="Proteomes" id="UP000492821">
    <property type="component" value="Unassembled WGS sequence"/>
</dbReference>
<protein>
    <submittedName>
        <fullName evidence="2">WRKY domain-containing protein</fullName>
    </submittedName>
</protein>
<evidence type="ECO:0000313" key="2">
    <source>
        <dbReference type="WBParaSite" id="Pan_g19676.t1"/>
    </source>
</evidence>
<evidence type="ECO:0000313" key="1">
    <source>
        <dbReference type="Proteomes" id="UP000492821"/>
    </source>
</evidence>